<dbReference type="InterPro" id="IPR042277">
    <property type="entry name" value="IST1-like"/>
</dbReference>
<feature type="compositionally biased region" description="Basic and acidic residues" evidence="2">
    <location>
        <begin position="226"/>
        <end position="237"/>
    </location>
</feature>
<feature type="compositionally biased region" description="Basic and acidic residues" evidence="2">
    <location>
        <begin position="201"/>
        <end position="214"/>
    </location>
</feature>
<keyword evidence="4" id="KW-1185">Reference proteome</keyword>
<evidence type="ECO:0008006" key="5">
    <source>
        <dbReference type="Google" id="ProtNLM"/>
    </source>
</evidence>
<dbReference type="EMBL" id="BAABME010000900">
    <property type="protein sequence ID" value="GAA0146244.1"/>
    <property type="molecule type" value="Genomic_DNA"/>
</dbReference>
<feature type="compositionally biased region" description="Basic and acidic residues" evidence="2">
    <location>
        <begin position="357"/>
        <end position="366"/>
    </location>
</feature>
<sequence>MGKKLDALLGRGFKTKKFKSLVNLAIKRLGVLKKQHQSRCSLAISDVTQILKQGHHERALLRAEQVVKEQNMLDVFGMIDTYCYLLLERVSLLEHAKECPEELKEGISSLIYTATRCGEFPELQDLRAVFASRFGKEFVDRSAQLRNNCGVSPKVIQKLSTRMHTIESRMKVLREIAKENDIVLQIEEDVPVYPEKLEKIEADEKKEDQPETKKSPTSLAESPKSLFDKPSNDTEGVRMRDRISDVVKMKGKYKDVAHAAQAAFESAAHAASAARAAVELSWYDSDDRRSPRNSTEQPIIKISDSREIIKSGPQSIQANESRAIGDLNSEDNLEKLNHDEEEALVRRSQSTSNEDTGDGKLKEIEEPCDEEKIVRAQVKKAIFDSIDFDTIDGGRMLLFESYINNEALSSKAVHDEELPENESGDNTNRNRKTSSGVKSRKTNHG</sequence>
<evidence type="ECO:0000256" key="2">
    <source>
        <dbReference type="SAM" id="MobiDB-lite"/>
    </source>
</evidence>
<dbReference type="Proteomes" id="UP001454036">
    <property type="component" value="Unassembled WGS sequence"/>
</dbReference>
<dbReference type="FunFam" id="1.20.1260.60:FF:000002">
    <property type="entry name" value="Vacuolar protein sorting-associated protein IST1"/>
    <property type="match status" value="1"/>
</dbReference>
<feature type="region of interest" description="Disordered" evidence="2">
    <location>
        <begin position="411"/>
        <end position="445"/>
    </location>
</feature>
<protein>
    <recommendedName>
        <fullName evidence="5">Regulator of Vps4 activity in the MVB pathway protein</fullName>
    </recommendedName>
</protein>
<evidence type="ECO:0000313" key="3">
    <source>
        <dbReference type="EMBL" id="GAA0146244.1"/>
    </source>
</evidence>
<organism evidence="3 4">
    <name type="scientific">Lithospermum erythrorhizon</name>
    <name type="common">Purple gromwell</name>
    <name type="synonym">Lithospermum officinale var. erythrorhizon</name>
    <dbReference type="NCBI Taxonomy" id="34254"/>
    <lineage>
        <taxon>Eukaryota</taxon>
        <taxon>Viridiplantae</taxon>
        <taxon>Streptophyta</taxon>
        <taxon>Embryophyta</taxon>
        <taxon>Tracheophyta</taxon>
        <taxon>Spermatophyta</taxon>
        <taxon>Magnoliopsida</taxon>
        <taxon>eudicotyledons</taxon>
        <taxon>Gunneridae</taxon>
        <taxon>Pentapetalae</taxon>
        <taxon>asterids</taxon>
        <taxon>lamiids</taxon>
        <taxon>Boraginales</taxon>
        <taxon>Boraginaceae</taxon>
        <taxon>Boraginoideae</taxon>
        <taxon>Lithospermeae</taxon>
        <taxon>Lithospermum</taxon>
    </lineage>
</organism>
<gene>
    <name evidence="3" type="ORF">LIER_06247</name>
</gene>
<evidence type="ECO:0000313" key="4">
    <source>
        <dbReference type="Proteomes" id="UP001454036"/>
    </source>
</evidence>
<dbReference type="AlphaFoldDB" id="A0AAV3P3V3"/>
<dbReference type="GO" id="GO:0015031">
    <property type="term" value="P:protein transport"/>
    <property type="evidence" value="ECO:0007669"/>
    <property type="project" value="InterPro"/>
</dbReference>
<dbReference type="PANTHER" id="PTHR12161:SF16">
    <property type="entry name" value="REGULATOR OF VPS4 ACTIVITY IN THE MVB PATHWAY PROTEIN"/>
    <property type="match status" value="1"/>
</dbReference>
<feature type="region of interest" description="Disordered" evidence="2">
    <location>
        <begin position="308"/>
        <end position="366"/>
    </location>
</feature>
<evidence type="ECO:0000256" key="1">
    <source>
        <dbReference type="ARBA" id="ARBA00005536"/>
    </source>
</evidence>
<dbReference type="Pfam" id="PF03398">
    <property type="entry name" value="Ist1"/>
    <property type="match status" value="1"/>
</dbReference>
<comment type="caution">
    <text evidence="3">The sequence shown here is derived from an EMBL/GenBank/DDBJ whole genome shotgun (WGS) entry which is preliminary data.</text>
</comment>
<name>A0AAV3P3V3_LITER</name>
<proteinExistence type="inferred from homology"/>
<comment type="similarity">
    <text evidence="1">Belongs to the IST1 family.</text>
</comment>
<feature type="region of interest" description="Disordered" evidence="2">
    <location>
        <begin position="201"/>
        <end position="237"/>
    </location>
</feature>
<dbReference type="PANTHER" id="PTHR12161">
    <property type="entry name" value="IST1 FAMILY MEMBER"/>
    <property type="match status" value="1"/>
</dbReference>
<dbReference type="InterPro" id="IPR005061">
    <property type="entry name" value="Ist1"/>
</dbReference>
<dbReference type="Gene3D" id="1.20.1260.60">
    <property type="entry name" value="Vacuolar protein sorting-associated protein Ist1"/>
    <property type="match status" value="1"/>
</dbReference>
<reference evidence="3 4" key="1">
    <citation type="submission" date="2024-01" db="EMBL/GenBank/DDBJ databases">
        <title>The complete chloroplast genome sequence of Lithospermum erythrorhizon: insights into the phylogenetic relationship among Boraginaceae species and the maternal lineages of purple gromwells.</title>
        <authorList>
            <person name="Okada T."/>
            <person name="Watanabe K."/>
        </authorList>
    </citation>
    <scope>NUCLEOTIDE SEQUENCE [LARGE SCALE GENOMIC DNA]</scope>
</reference>
<accession>A0AAV3P3V3</accession>